<feature type="transmembrane region" description="Helical" evidence="1">
    <location>
        <begin position="6"/>
        <end position="26"/>
    </location>
</feature>
<proteinExistence type="predicted"/>
<accession>A0A1W2AEG0</accession>
<keyword evidence="1" id="KW-0472">Membrane</keyword>
<reference evidence="2 3" key="1">
    <citation type="submission" date="2017-04" db="EMBL/GenBank/DDBJ databases">
        <authorList>
            <person name="Afonso C.L."/>
            <person name="Miller P.J."/>
            <person name="Scott M.A."/>
            <person name="Spackman E."/>
            <person name="Goraichik I."/>
            <person name="Dimitrov K.M."/>
            <person name="Suarez D.L."/>
            <person name="Swayne D.E."/>
        </authorList>
    </citation>
    <scope>NUCLEOTIDE SEQUENCE [LARGE SCALE GENOMIC DNA]</scope>
    <source>
        <strain evidence="2 3">CGMCC 1.12511</strain>
    </source>
</reference>
<feature type="transmembrane region" description="Helical" evidence="1">
    <location>
        <begin position="33"/>
        <end position="56"/>
    </location>
</feature>
<dbReference type="EMBL" id="FWXN01000005">
    <property type="protein sequence ID" value="SMC59109.1"/>
    <property type="molecule type" value="Genomic_DNA"/>
</dbReference>
<evidence type="ECO:0000313" key="2">
    <source>
        <dbReference type="EMBL" id="SMC59109.1"/>
    </source>
</evidence>
<keyword evidence="1" id="KW-0812">Transmembrane</keyword>
<feature type="transmembrane region" description="Helical" evidence="1">
    <location>
        <begin position="68"/>
        <end position="87"/>
    </location>
</feature>
<evidence type="ECO:0000313" key="3">
    <source>
        <dbReference type="Proteomes" id="UP000192634"/>
    </source>
</evidence>
<sequence length="122" mass="12780">MLVPLTTVVIVAVGVLGLLALAYLIIDRLVDDLMLLVTAVLELALVALVVASAIAMGKVSGEGEGATMLAYALTLPILPPIVVFIALKEKTRWAMGVVLAGAFTVGVMAYRILQIWQTHGPA</sequence>
<evidence type="ECO:0000256" key="1">
    <source>
        <dbReference type="SAM" id="Phobius"/>
    </source>
</evidence>
<gene>
    <name evidence="2" type="ORF">SAMN06296429_105243</name>
</gene>
<organism evidence="2 3">
    <name type="scientific">Janibacter indicus</name>
    <dbReference type="NCBI Taxonomy" id="857417"/>
    <lineage>
        <taxon>Bacteria</taxon>
        <taxon>Bacillati</taxon>
        <taxon>Actinomycetota</taxon>
        <taxon>Actinomycetes</taxon>
        <taxon>Micrococcales</taxon>
        <taxon>Intrasporangiaceae</taxon>
        <taxon>Janibacter</taxon>
    </lineage>
</organism>
<feature type="transmembrane region" description="Helical" evidence="1">
    <location>
        <begin position="94"/>
        <end position="113"/>
    </location>
</feature>
<keyword evidence="1" id="KW-1133">Transmembrane helix</keyword>
<evidence type="ECO:0008006" key="4">
    <source>
        <dbReference type="Google" id="ProtNLM"/>
    </source>
</evidence>
<protein>
    <recommendedName>
        <fullName evidence="4">Integral membrane protein</fullName>
    </recommendedName>
</protein>
<dbReference type="AlphaFoldDB" id="A0A1W2AEG0"/>
<name>A0A1W2AEG0_9MICO</name>
<dbReference type="Proteomes" id="UP000192634">
    <property type="component" value="Unassembled WGS sequence"/>
</dbReference>